<keyword evidence="1 3" id="KW-0343">GTPase activation</keyword>
<reference evidence="6" key="1">
    <citation type="submission" date="2023-07" db="EMBL/GenBank/DDBJ databases">
        <title>Shewanella mangrovi sp. nov., an acetaldehyde- degrading bacterium isolated from mangrove sediment.</title>
        <authorList>
            <person name="Liu Y."/>
        </authorList>
    </citation>
    <scope>NUCLEOTIDE SEQUENCE [LARGE SCALE GENOMIC DNA]</scope>
    <source>
        <strain evidence="6">C32</strain>
    </source>
</reference>
<dbReference type="Proteomes" id="UP001201549">
    <property type="component" value="Unassembled WGS sequence"/>
</dbReference>
<feature type="compositionally biased region" description="Basic and acidic residues" evidence="4">
    <location>
        <begin position="22"/>
        <end position="35"/>
    </location>
</feature>
<evidence type="ECO:0000313" key="5">
    <source>
        <dbReference type="EMBL" id="MCS4557213.1"/>
    </source>
</evidence>
<evidence type="ECO:0000313" key="6">
    <source>
        <dbReference type="Proteomes" id="UP001201549"/>
    </source>
</evidence>
<comment type="function">
    <text evidence="3">A GTPase-activating protein (GAP) that modifies Der/EngA GTPase function. May play a role in ribosome biogenesis.</text>
</comment>
<dbReference type="NCBIfam" id="NF003560">
    <property type="entry name" value="PRK05244.1-1"/>
    <property type="match status" value="1"/>
</dbReference>
<evidence type="ECO:0000256" key="1">
    <source>
        <dbReference type="ARBA" id="ARBA00022468"/>
    </source>
</evidence>
<feature type="compositionally biased region" description="Polar residues" evidence="4">
    <location>
        <begin position="36"/>
        <end position="53"/>
    </location>
</feature>
<organism evidence="5 6">
    <name type="scientific">Shewanella electrica</name>
    <dbReference type="NCBI Taxonomy" id="515560"/>
    <lineage>
        <taxon>Bacteria</taxon>
        <taxon>Pseudomonadati</taxon>
        <taxon>Pseudomonadota</taxon>
        <taxon>Gammaproteobacteria</taxon>
        <taxon>Alteromonadales</taxon>
        <taxon>Shewanellaceae</taxon>
        <taxon>Shewanella</taxon>
    </lineage>
</organism>
<keyword evidence="6" id="KW-1185">Reference proteome</keyword>
<accession>A0ABT2FLR1</accession>
<evidence type="ECO:0000256" key="4">
    <source>
        <dbReference type="SAM" id="MobiDB-lite"/>
    </source>
</evidence>
<sequence>MTRIKKSRNTNENGAKRAPRTKKAERTIARKKQDNGNKSGSRQSVGAQPQSNGGKAKKDPRIGSKKPVALTLPTTKEAPIAAVRAVKQAPLTDEQKLAQLENDPRLNNLLDLLEEGKTLSAADQQWLDKQLNELERLMAKLGIDDLADADDDEFTDDEDLLAKFDAGEDLLKQYQEDDK</sequence>
<keyword evidence="2 3" id="KW-0690">Ribosome biogenesis</keyword>
<evidence type="ECO:0000256" key="3">
    <source>
        <dbReference type="HAMAP-Rule" id="MF_01058"/>
    </source>
</evidence>
<comment type="subunit">
    <text evidence="3">Interacts with Der.</text>
</comment>
<proteinExistence type="inferred from homology"/>
<feature type="region of interest" description="Disordered" evidence="4">
    <location>
        <begin position="1"/>
        <end position="75"/>
    </location>
</feature>
<dbReference type="EMBL" id="JAKOGG010000008">
    <property type="protein sequence ID" value="MCS4557213.1"/>
    <property type="molecule type" value="Genomic_DNA"/>
</dbReference>
<name>A0ABT2FLR1_9GAMM</name>
<comment type="similarity">
    <text evidence="3">Belongs to the YihI family.</text>
</comment>
<comment type="caution">
    <text evidence="5">The sequence shown here is derived from an EMBL/GenBank/DDBJ whole genome shotgun (WGS) entry which is preliminary data.</text>
</comment>
<gene>
    <name evidence="3 5" type="primary">yihI</name>
    <name evidence="5" type="ORF">L9G74_12235</name>
</gene>
<dbReference type="HAMAP" id="MF_01058">
    <property type="entry name" value="GAP_YihI"/>
    <property type="match status" value="1"/>
</dbReference>
<dbReference type="RefSeq" id="WP_238896696.1">
    <property type="nucleotide sequence ID" value="NZ_JAKOGG010000008.1"/>
</dbReference>
<dbReference type="Pfam" id="PF04220">
    <property type="entry name" value="YihI"/>
    <property type="match status" value="1"/>
</dbReference>
<dbReference type="InterPro" id="IPR007336">
    <property type="entry name" value="YihI"/>
</dbReference>
<protein>
    <recommendedName>
        <fullName evidence="3">Der GTPase-activating protein YihI</fullName>
    </recommendedName>
</protein>
<evidence type="ECO:0000256" key="2">
    <source>
        <dbReference type="ARBA" id="ARBA00022517"/>
    </source>
</evidence>